<feature type="non-terminal residue" evidence="9">
    <location>
        <position position="668"/>
    </location>
</feature>
<dbReference type="SUPFAM" id="SSF48726">
    <property type="entry name" value="Immunoglobulin"/>
    <property type="match status" value="1"/>
</dbReference>
<sequence length="668" mass="73235">MARTSFSLLLLLSSYSLAEVTLDTKCYSEARKSSTNRFYYRAGSQISCLCTSNNSNTVQWVTEHGQVLSNGTLNITVASNVTSYICQEINQIEHNVTFTVHVLYVPTEATLTSNATSNVCSSSAVLVQCETPHVDNQQSPMISFFDISSADRVNLTNATSVNARNGKWSSTSVYITASGGQRTILCRVSHSEFNDLYTDTQYVINVQEASKVYPIITIGANNYQNGETLNVQDSSQFSPKCQVSSVSSGYFHLELTCDSSNSTNIFSSNNDYGTSVYLATVSVTKYMIGKKCLCKATHSSGCYTMTTAVNVNVLYAPEISDLKVNGNSVSVTVNRGNALNFICSATGNPLPTLYMTHEIPTSVPFQTVQSYTLDFTQQAGCSDTDLFYCVAKNTINTGTQAFKQRSVQVYVRCPPKVTSETNSYTITLGATSEFRIPIAAYPDPYKFVLYTTGVKFHKEVDLNRYNLTYVSTNPSQGKGNIVIHLYTTTSADLVDYILDINNEVDSNGISYSFTLTETEGGLSIGAKIGIGVGVAGAVVIIIIIVVVMCGRNKIKRSLKEKSKEKNPYPYDMTYQYVGPYNGGYMQPKDNQPDEGYVDVEEQYDTIPADYKEPVIVSYLAKPDDMASAESGVLSSRISNPNYIENFSGARDFPYEGSAYSQATEVSYP</sequence>
<accession>A0AAD8F2M6</accession>
<reference evidence="9" key="1">
    <citation type="journal article" date="2023" name="PLoS Negl. Trop. Dis.">
        <title>A genome sequence for Biomphalaria pfeifferi, the major vector snail for the human-infecting parasite Schistosoma mansoni.</title>
        <authorList>
            <person name="Bu L."/>
            <person name="Lu L."/>
            <person name="Laidemitt M.R."/>
            <person name="Zhang S.M."/>
            <person name="Mutuku M."/>
            <person name="Mkoji G."/>
            <person name="Steinauer M."/>
            <person name="Loker E.S."/>
        </authorList>
    </citation>
    <scope>NUCLEOTIDE SEQUENCE</scope>
    <source>
        <strain evidence="9">KasaAsao</strain>
    </source>
</reference>
<keyword evidence="2 6" id="KW-0472">Membrane</keyword>
<proteinExistence type="predicted"/>
<keyword evidence="3" id="KW-1015">Disulfide bond</keyword>
<dbReference type="AlphaFoldDB" id="A0AAD8F2M6"/>
<dbReference type="GO" id="GO:0098609">
    <property type="term" value="P:cell-cell adhesion"/>
    <property type="evidence" value="ECO:0007669"/>
    <property type="project" value="TreeGrafter"/>
</dbReference>
<name>A0AAD8F2M6_BIOPF</name>
<dbReference type="PROSITE" id="PS50835">
    <property type="entry name" value="IG_LIKE"/>
    <property type="match status" value="1"/>
</dbReference>
<dbReference type="InterPro" id="IPR013783">
    <property type="entry name" value="Ig-like_fold"/>
</dbReference>
<evidence type="ECO:0000256" key="1">
    <source>
        <dbReference type="ARBA" id="ARBA00004479"/>
    </source>
</evidence>
<keyword evidence="6" id="KW-0812">Transmembrane</keyword>
<keyword evidence="7" id="KW-0732">Signal</keyword>
<dbReference type="InterPro" id="IPR051275">
    <property type="entry name" value="Cell_adhesion_signaling"/>
</dbReference>
<dbReference type="GO" id="GO:0005886">
    <property type="term" value="C:plasma membrane"/>
    <property type="evidence" value="ECO:0007669"/>
    <property type="project" value="TreeGrafter"/>
</dbReference>
<protein>
    <recommendedName>
        <fullName evidence="8">Ig-like domain-containing protein</fullName>
    </recommendedName>
</protein>
<evidence type="ECO:0000256" key="4">
    <source>
        <dbReference type="ARBA" id="ARBA00023180"/>
    </source>
</evidence>
<keyword evidence="6" id="KW-1133">Transmembrane helix</keyword>
<feature type="signal peptide" evidence="7">
    <location>
        <begin position="1"/>
        <end position="18"/>
    </location>
</feature>
<comment type="subcellular location">
    <subcellularLocation>
        <location evidence="1">Membrane</location>
        <topology evidence="1">Single-pass type I membrane protein</topology>
    </subcellularLocation>
</comment>
<reference evidence="9" key="2">
    <citation type="submission" date="2023-04" db="EMBL/GenBank/DDBJ databases">
        <authorList>
            <person name="Bu L."/>
            <person name="Lu L."/>
            <person name="Laidemitt M.R."/>
            <person name="Zhang S.M."/>
            <person name="Mutuku M."/>
            <person name="Mkoji G."/>
            <person name="Steinauer M."/>
            <person name="Loker E.S."/>
        </authorList>
    </citation>
    <scope>NUCLEOTIDE SEQUENCE</scope>
    <source>
        <strain evidence="9">KasaAsao</strain>
        <tissue evidence="9">Whole Snail</tissue>
    </source>
</reference>
<evidence type="ECO:0000256" key="5">
    <source>
        <dbReference type="ARBA" id="ARBA00023319"/>
    </source>
</evidence>
<keyword evidence="5" id="KW-0393">Immunoglobulin domain</keyword>
<feature type="domain" description="Ig-like" evidence="8">
    <location>
        <begin position="317"/>
        <end position="408"/>
    </location>
</feature>
<gene>
    <name evidence="9" type="ORF">Bpfe_022165</name>
</gene>
<evidence type="ECO:0000313" key="10">
    <source>
        <dbReference type="Proteomes" id="UP001233172"/>
    </source>
</evidence>
<organism evidence="9 10">
    <name type="scientific">Biomphalaria pfeifferi</name>
    <name type="common">Bloodfluke planorb</name>
    <name type="synonym">Freshwater snail</name>
    <dbReference type="NCBI Taxonomy" id="112525"/>
    <lineage>
        <taxon>Eukaryota</taxon>
        <taxon>Metazoa</taxon>
        <taxon>Spiralia</taxon>
        <taxon>Lophotrochozoa</taxon>
        <taxon>Mollusca</taxon>
        <taxon>Gastropoda</taxon>
        <taxon>Heterobranchia</taxon>
        <taxon>Euthyneura</taxon>
        <taxon>Panpulmonata</taxon>
        <taxon>Hygrophila</taxon>
        <taxon>Lymnaeoidea</taxon>
        <taxon>Planorbidae</taxon>
        <taxon>Biomphalaria</taxon>
    </lineage>
</organism>
<dbReference type="GO" id="GO:0050839">
    <property type="term" value="F:cell adhesion molecule binding"/>
    <property type="evidence" value="ECO:0007669"/>
    <property type="project" value="TreeGrafter"/>
</dbReference>
<dbReference type="PANTHER" id="PTHR11640:SF164">
    <property type="entry name" value="MAM DOMAIN-CONTAINING GLYCOSYLPHOSPHATIDYLINOSITOL ANCHOR PROTEIN 1"/>
    <property type="match status" value="1"/>
</dbReference>
<evidence type="ECO:0000256" key="3">
    <source>
        <dbReference type="ARBA" id="ARBA00023157"/>
    </source>
</evidence>
<keyword evidence="10" id="KW-1185">Reference proteome</keyword>
<evidence type="ECO:0000256" key="2">
    <source>
        <dbReference type="ARBA" id="ARBA00023136"/>
    </source>
</evidence>
<keyword evidence="4" id="KW-0325">Glycoprotein</keyword>
<feature type="chain" id="PRO_5042018256" description="Ig-like domain-containing protein" evidence="7">
    <location>
        <begin position="19"/>
        <end position="668"/>
    </location>
</feature>
<dbReference type="InterPro" id="IPR007110">
    <property type="entry name" value="Ig-like_dom"/>
</dbReference>
<dbReference type="EMBL" id="JASAOG010000138">
    <property type="protein sequence ID" value="KAK0048378.1"/>
    <property type="molecule type" value="Genomic_DNA"/>
</dbReference>
<comment type="caution">
    <text evidence="9">The sequence shown here is derived from an EMBL/GenBank/DDBJ whole genome shotgun (WGS) entry which is preliminary data.</text>
</comment>
<evidence type="ECO:0000313" key="9">
    <source>
        <dbReference type="EMBL" id="KAK0048378.1"/>
    </source>
</evidence>
<evidence type="ECO:0000256" key="7">
    <source>
        <dbReference type="SAM" id="SignalP"/>
    </source>
</evidence>
<dbReference type="Gene3D" id="2.60.40.10">
    <property type="entry name" value="Immunoglobulins"/>
    <property type="match status" value="1"/>
</dbReference>
<dbReference type="InterPro" id="IPR036179">
    <property type="entry name" value="Ig-like_dom_sf"/>
</dbReference>
<evidence type="ECO:0000256" key="6">
    <source>
        <dbReference type="SAM" id="Phobius"/>
    </source>
</evidence>
<dbReference type="GO" id="GO:0005911">
    <property type="term" value="C:cell-cell junction"/>
    <property type="evidence" value="ECO:0007669"/>
    <property type="project" value="TreeGrafter"/>
</dbReference>
<dbReference type="PANTHER" id="PTHR11640">
    <property type="entry name" value="NEPHRIN"/>
    <property type="match status" value="1"/>
</dbReference>
<dbReference type="Proteomes" id="UP001233172">
    <property type="component" value="Unassembled WGS sequence"/>
</dbReference>
<feature type="transmembrane region" description="Helical" evidence="6">
    <location>
        <begin position="528"/>
        <end position="549"/>
    </location>
</feature>
<evidence type="ECO:0000259" key="8">
    <source>
        <dbReference type="PROSITE" id="PS50835"/>
    </source>
</evidence>